<comment type="caution">
    <text evidence="3">The sequence shown here is derived from an EMBL/GenBank/DDBJ whole genome shotgun (WGS) entry which is preliminary data.</text>
</comment>
<keyword evidence="2" id="KW-1133">Transmembrane helix</keyword>
<evidence type="ECO:0000313" key="3">
    <source>
        <dbReference type="EMBL" id="NKE61924.1"/>
    </source>
</evidence>
<feature type="compositionally biased region" description="Pro residues" evidence="1">
    <location>
        <begin position="323"/>
        <end position="333"/>
    </location>
</feature>
<protein>
    <recommendedName>
        <fullName evidence="5">Proteins of 100 residues with WXG</fullName>
    </recommendedName>
</protein>
<name>A0ABX1FSX0_9PSEU</name>
<gene>
    <name evidence="3" type="ORF">FXN61_36255</name>
</gene>
<reference evidence="3 4" key="1">
    <citation type="submission" date="2019-08" db="EMBL/GenBank/DDBJ databases">
        <title>Lentzea from Indian Himalayas.</title>
        <authorList>
            <person name="Mandal S."/>
            <person name="Mallick Gupta A."/>
            <person name="Maiti P.K."/>
            <person name="Sarkar J."/>
            <person name="Mandal S."/>
        </authorList>
    </citation>
    <scope>NUCLEOTIDE SEQUENCE [LARGE SCALE GENOMIC DNA]</scope>
    <source>
        <strain evidence="3 4">PSKA42</strain>
    </source>
</reference>
<sequence>MVQGLTWTPGFGEGTELNDKFAGAGMVDTVAGLVKAVNDKDNAAIAAYSVGLAFDVVGFALNPLGAVIGAGVGWLIDHIAFLREPLDLLVGDNIAIRQETEKVKEDAKKYEGIASSHLEALKKLDGWMGEAADRFRATMAQVAKEIEAIGSAINASAKLMATMGACVTAVRSLVRDIIAMVIGNLIGGALIAAGLAPITFGASIVAFVGTAVATALEALSRIMRHVTALKSLLSSSAKSADDLGTALVKMSDDAARFGKGGGSSSVTAPPPVKPPAGDAPTITGGSGAGGAKPPAGDAPPVQKPPEVTGGAGASGGGKADTPETPPVQKPPEAPAAQVHPAA</sequence>
<evidence type="ECO:0000256" key="1">
    <source>
        <dbReference type="SAM" id="MobiDB-lite"/>
    </source>
</evidence>
<organism evidence="3 4">
    <name type="scientific">Lentzea indica</name>
    <dbReference type="NCBI Taxonomy" id="2604800"/>
    <lineage>
        <taxon>Bacteria</taxon>
        <taxon>Bacillati</taxon>
        <taxon>Actinomycetota</taxon>
        <taxon>Actinomycetes</taxon>
        <taxon>Pseudonocardiales</taxon>
        <taxon>Pseudonocardiaceae</taxon>
        <taxon>Lentzea</taxon>
    </lineage>
</organism>
<feature type="compositionally biased region" description="Gly residues" evidence="1">
    <location>
        <begin position="309"/>
        <end position="318"/>
    </location>
</feature>
<feature type="region of interest" description="Disordered" evidence="1">
    <location>
        <begin position="258"/>
        <end position="342"/>
    </location>
</feature>
<feature type="non-terminal residue" evidence="3">
    <location>
        <position position="342"/>
    </location>
</feature>
<keyword evidence="4" id="KW-1185">Reference proteome</keyword>
<feature type="compositionally biased region" description="Low complexity" evidence="1">
    <location>
        <begin position="291"/>
        <end position="300"/>
    </location>
</feature>
<keyword evidence="2" id="KW-0812">Transmembrane</keyword>
<dbReference type="Proteomes" id="UP001515943">
    <property type="component" value="Unassembled WGS sequence"/>
</dbReference>
<proteinExistence type="predicted"/>
<keyword evidence="2" id="KW-0472">Membrane</keyword>
<evidence type="ECO:0000256" key="2">
    <source>
        <dbReference type="SAM" id="Phobius"/>
    </source>
</evidence>
<evidence type="ECO:0000313" key="4">
    <source>
        <dbReference type="Proteomes" id="UP001515943"/>
    </source>
</evidence>
<evidence type="ECO:0008006" key="5">
    <source>
        <dbReference type="Google" id="ProtNLM"/>
    </source>
</evidence>
<feature type="transmembrane region" description="Helical" evidence="2">
    <location>
        <begin position="177"/>
        <end position="196"/>
    </location>
</feature>
<feature type="transmembrane region" description="Helical" evidence="2">
    <location>
        <begin position="202"/>
        <end position="220"/>
    </location>
</feature>
<accession>A0ABX1FSX0</accession>
<dbReference type="EMBL" id="VSRL01000206">
    <property type="protein sequence ID" value="NKE61924.1"/>
    <property type="molecule type" value="Genomic_DNA"/>
</dbReference>